<dbReference type="STRING" id="1097556.R4X880"/>
<dbReference type="Gene3D" id="1.10.472.80">
    <property type="entry name" value="Ypt/Rab-GAP domain of gyp1p, domain 3"/>
    <property type="match status" value="1"/>
</dbReference>
<dbReference type="PROSITE" id="PS50086">
    <property type="entry name" value="TBC_RABGAP"/>
    <property type="match status" value="1"/>
</dbReference>
<dbReference type="InterPro" id="IPR000195">
    <property type="entry name" value="Rab-GAP-TBC_dom"/>
</dbReference>
<dbReference type="SMART" id="SM00164">
    <property type="entry name" value="TBC"/>
    <property type="match status" value="1"/>
</dbReference>
<dbReference type="GO" id="GO:0005096">
    <property type="term" value="F:GTPase activator activity"/>
    <property type="evidence" value="ECO:0007669"/>
    <property type="project" value="TreeGrafter"/>
</dbReference>
<proteinExistence type="predicted"/>
<dbReference type="PANTHER" id="PTHR47219">
    <property type="entry name" value="RAB GTPASE-ACTIVATING PROTEIN 1-LIKE"/>
    <property type="match status" value="1"/>
</dbReference>
<dbReference type="PANTHER" id="PTHR47219:SF9">
    <property type="entry name" value="GTPASE ACTIVATING PROTEIN AND CENTROSOME-ASSOCIATED, ISOFORM B"/>
    <property type="match status" value="1"/>
</dbReference>
<dbReference type="VEuPathDB" id="FungiDB:TAPDE_001550"/>
<dbReference type="Gene3D" id="1.10.8.270">
    <property type="entry name" value="putative rabgap domain of human tbc1 domain family member 14 like domains"/>
    <property type="match status" value="1"/>
</dbReference>
<dbReference type="SUPFAM" id="SSF47923">
    <property type="entry name" value="Ypt/Rab-GAP domain of gyp1p"/>
    <property type="match status" value="2"/>
</dbReference>
<accession>R4X880</accession>
<dbReference type="eggNOG" id="KOG1102">
    <property type="taxonomic scope" value="Eukaryota"/>
</dbReference>
<dbReference type="InterPro" id="IPR050302">
    <property type="entry name" value="Rab_GAP_TBC_domain"/>
</dbReference>
<evidence type="ECO:0000313" key="2">
    <source>
        <dbReference type="EMBL" id="CCG81718.1"/>
    </source>
</evidence>
<dbReference type="EMBL" id="CAHR02000056">
    <property type="protein sequence ID" value="CCG81718.1"/>
    <property type="molecule type" value="Genomic_DNA"/>
</dbReference>
<evidence type="ECO:0000313" key="3">
    <source>
        <dbReference type="Proteomes" id="UP000013776"/>
    </source>
</evidence>
<dbReference type="Pfam" id="PF00566">
    <property type="entry name" value="RabGAP-TBC"/>
    <property type="match status" value="1"/>
</dbReference>
<dbReference type="AlphaFoldDB" id="R4X880"/>
<dbReference type="Proteomes" id="UP000013776">
    <property type="component" value="Unassembled WGS sequence"/>
</dbReference>
<dbReference type="GO" id="GO:0031267">
    <property type="term" value="F:small GTPase binding"/>
    <property type="evidence" value="ECO:0007669"/>
    <property type="project" value="TreeGrafter"/>
</dbReference>
<gene>
    <name evidence="2" type="ORF">TAPDE_001550</name>
</gene>
<name>R4X880_TAPDE</name>
<keyword evidence="3" id="KW-1185">Reference proteome</keyword>
<sequence length="477" mass="54487">MVVDSIDARPMSPVVFEKIDTLPFSPAVQGQKSAGTTPTISIDKHDEQTLSPLVETHVPQTVCFSGSREDYNNAVGCALQLAAQNYRVTELDGRAVKVAHPTEPQTQSIMPRSTLEDYDDIDTAKVDRYGFYAHAMQRRISDSTVQEVRARSDSLRRKNTLSRAGLKRASMNLGLYKHTDLLETSKSDLHDTAKEVERSLKWTRMAKRYDSNAPFVFKKSNKLRSRVFKGVPDCWRSSAWHSFISIHSGAQEDEELVLLYRHLIEQTCDSDEQIDLDVPRTVSGHVLFRHRHEGGQRLLFRVLHAITLDFPAQGYVQGMASVAATLLCYYTEENAFIMLHRLWARRAFTELYEPGFPHLLIAFGRLETRMRHSLVGRHLLTIGCNPLAWATRWYLTIFHISVPFHTQLRIWDILMYYDDSTGVGRFAVLEATTLALVEGIEELLLGCEFDQAMRILTMPIDVQDDDRLTHAIHRRLQ</sequence>
<reference evidence="2 3" key="1">
    <citation type="journal article" date="2013" name="MBio">
        <title>Genome sequencing of the plant pathogen Taphrina deformans, the causal agent of peach leaf curl.</title>
        <authorList>
            <person name="Cisse O.H."/>
            <person name="Almeida J.M.G.C.F."/>
            <person name="Fonseca A."/>
            <person name="Kumar A.A."/>
            <person name="Salojaervi J."/>
            <person name="Overmyer K."/>
            <person name="Hauser P.M."/>
            <person name="Pagni M."/>
        </authorList>
    </citation>
    <scope>NUCLEOTIDE SEQUENCE [LARGE SCALE GENOMIC DNA]</scope>
    <source>
        <strain evidence="3">PYCC 5710 / ATCC 11124 / CBS 356.35 / IMI 108563 / JCM 9778 / NBRC 8474</strain>
    </source>
</reference>
<dbReference type="OrthoDB" id="294251at2759"/>
<dbReference type="InterPro" id="IPR035969">
    <property type="entry name" value="Rab-GAP_TBC_sf"/>
</dbReference>
<protein>
    <submittedName>
        <fullName evidence="2">TBC domain-containing protein C1778.09</fullName>
    </submittedName>
</protein>
<comment type="caution">
    <text evidence="2">The sequence shown here is derived from an EMBL/GenBank/DDBJ whole genome shotgun (WGS) entry which is preliminary data.</text>
</comment>
<dbReference type="FunFam" id="1.10.8.270:FF:000023">
    <property type="entry name" value="TBC domain-containing protein C1778.09"/>
    <property type="match status" value="1"/>
</dbReference>
<evidence type="ECO:0000259" key="1">
    <source>
        <dbReference type="PROSITE" id="PS50086"/>
    </source>
</evidence>
<feature type="domain" description="Rab-GAP TBC" evidence="1">
    <location>
        <begin position="230"/>
        <end position="418"/>
    </location>
</feature>
<organism evidence="2 3">
    <name type="scientific">Taphrina deformans (strain PYCC 5710 / ATCC 11124 / CBS 356.35 / IMI 108563 / JCM 9778 / NBRC 8474)</name>
    <name type="common">Peach leaf curl fungus</name>
    <name type="synonym">Lalaria deformans</name>
    <dbReference type="NCBI Taxonomy" id="1097556"/>
    <lineage>
        <taxon>Eukaryota</taxon>
        <taxon>Fungi</taxon>
        <taxon>Dikarya</taxon>
        <taxon>Ascomycota</taxon>
        <taxon>Taphrinomycotina</taxon>
        <taxon>Taphrinomycetes</taxon>
        <taxon>Taphrinales</taxon>
        <taxon>Taphrinaceae</taxon>
        <taxon>Taphrina</taxon>
    </lineage>
</organism>